<dbReference type="InterPro" id="IPR022029">
    <property type="entry name" value="YoaR-like_PG-bd"/>
</dbReference>
<dbReference type="EMBL" id="AYZJ01000015">
    <property type="protein sequence ID" value="KRN25287.1"/>
    <property type="molecule type" value="Genomic_DNA"/>
</dbReference>
<protein>
    <submittedName>
        <fullName evidence="8">ErfK YbiS YcfS YnhG family protein</fullName>
    </submittedName>
</protein>
<dbReference type="GO" id="GO:0018104">
    <property type="term" value="P:peptidoglycan-protein cross-linking"/>
    <property type="evidence" value="ECO:0007669"/>
    <property type="project" value="TreeGrafter"/>
</dbReference>
<feature type="active site" description="Proton donor/acceptor" evidence="6">
    <location>
        <position position="406"/>
    </location>
</feature>
<dbReference type="SUPFAM" id="SSF143985">
    <property type="entry name" value="L,D-transpeptidase pre-catalytic domain-like"/>
    <property type="match status" value="1"/>
</dbReference>
<dbReference type="GO" id="GO:0071972">
    <property type="term" value="F:peptidoglycan L,D-transpeptidase activity"/>
    <property type="evidence" value="ECO:0007669"/>
    <property type="project" value="TreeGrafter"/>
</dbReference>
<dbReference type="GO" id="GO:0005576">
    <property type="term" value="C:extracellular region"/>
    <property type="evidence" value="ECO:0007669"/>
    <property type="project" value="TreeGrafter"/>
</dbReference>
<dbReference type="Gene3D" id="2.40.440.10">
    <property type="entry name" value="L,D-transpeptidase catalytic domain-like"/>
    <property type="match status" value="1"/>
</dbReference>
<gene>
    <name evidence="8" type="ORF">FC75_GL000771</name>
</gene>
<accession>A0A0R2FJL6</accession>
<comment type="caution">
    <text evidence="8">The sequence shown here is derived from an EMBL/GenBank/DDBJ whole genome shotgun (WGS) entry which is preliminary data.</text>
</comment>
<dbReference type="GO" id="GO:0071555">
    <property type="term" value="P:cell wall organization"/>
    <property type="evidence" value="ECO:0007669"/>
    <property type="project" value="UniProtKB-UniRule"/>
</dbReference>
<keyword evidence="9" id="KW-1185">Reference proteome</keyword>
<evidence type="ECO:0000256" key="3">
    <source>
        <dbReference type="ARBA" id="ARBA00022960"/>
    </source>
</evidence>
<feature type="active site" description="Nucleophile" evidence="6">
    <location>
        <position position="427"/>
    </location>
</feature>
<dbReference type="Gene3D" id="3.10.20.800">
    <property type="match status" value="1"/>
</dbReference>
<dbReference type="GO" id="GO:0016740">
    <property type="term" value="F:transferase activity"/>
    <property type="evidence" value="ECO:0007669"/>
    <property type="project" value="UniProtKB-KW"/>
</dbReference>
<keyword evidence="5 6" id="KW-0961">Cell wall biogenesis/degradation</keyword>
<dbReference type="InterPro" id="IPR050979">
    <property type="entry name" value="LD-transpeptidase"/>
</dbReference>
<evidence type="ECO:0000259" key="7">
    <source>
        <dbReference type="PROSITE" id="PS52029"/>
    </source>
</evidence>
<sequence length="451" mass="48932">MKRKSWLIGAAVVVLAAIGVGYGLRSNHYQDRFLPKTEALGVDLSGKTVKQADEKMKARLADVHYQLKDGGKTVATVSGQALGLKRDYTAMLNKLMTKQNPWGFTAVVLAQSDKTALASSADSAEIKQYANAEAAKLNPSRTAPVDAKVVLTGDSYKIEKEKPGNQIDAAKLAEALAGAIQDNHHTVALKQTYTQPKAKATDKALTDAVSKLKAIGDIKAVVTVTNHQEQISSSRLKSWLSYANGAVQVDRNGVAKFVSELADKYNTYNKTRQFKSTKRGTVSVPAGTYGWSIMQTKETDALISLIKAGKSFNQTVLHQGSGYHADGQDIGNTYLEVDKQNQHEWLYQNGKVVLDSAIVTGKPATPTPSGVYAVWSKQRNATLVGEDYRTPVDYWMPIDDTGVGLHDAPWQPTFGGTWYQKHGSHGCVNQPPAFMPKLFAAMSVGTPVIVF</sequence>
<comment type="pathway">
    <text evidence="1 6">Cell wall biogenesis; peptidoglycan biosynthesis.</text>
</comment>
<dbReference type="PATRIC" id="fig|1423730.4.peg.806"/>
<name>A0A0R2FJL6_9LACO</name>
<keyword evidence="3 6" id="KW-0133">Cell shape</keyword>
<dbReference type="GO" id="GO:0008360">
    <property type="term" value="P:regulation of cell shape"/>
    <property type="evidence" value="ECO:0007669"/>
    <property type="project" value="UniProtKB-UniRule"/>
</dbReference>
<evidence type="ECO:0000313" key="9">
    <source>
        <dbReference type="Proteomes" id="UP000050865"/>
    </source>
</evidence>
<dbReference type="PANTHER" id="PTHR30582:SF33">
    <property type="entry name" value="EXPORTED PROTEIN"/>
    <property type="match status" value="1"/>
</dbReference>
<dbReference type="InterPro" id="IPR005490">
    <property type="entry name" value="LD_TPept_cat_dom"/>
</dbReference>
<dbReference type="RefSeq" id="WP_056989027.1">
    <property type="nucleotide sequence ID" value="NZ_AYZJ01000015.1"/>
</dbReference>
<dbReference type="Pfam" id="PF03734">
    <property type="entry name" value="YkuD"/>
    <property type="match status" value="1"/>
</dbReference>
<dbReference type="AlphaFoldDB" id="A0A0R2FJL6"/>
<evidence type="ECO:0000256" key="1">
    <source>
        <dbReference type="ARBA" id="ARBA00004752"/>
    </source>
</evidence>
<dbReference type="InterPro" id="IPR038054">
    <property type="entry name" value="LD_TPept-like_central_sf"/>
</dbReference>
<dbReference type="STRING" id="1423730.FC75_GL000771"/>
<dbReference type="PROSITE" id="PS52029">
    <property type="entry name" value="LD_TPASE"/>
    <property type="match status" value="1"/>
</dbReference>
<evidence type="ECO:0000256" key="4">
    <source>
        <dbReference type="ARBA" id="ARBA00022984"/>
    </source>
</evidence>
<keyword evidence="4 6" id="KW-0573">Peptidoglycan synthesis</keyword>
<dbReference type="Proteomes" id="UP000050865">
    <property type="component" value="Unassembled WGS sequence"/>
</dbReference>
<proteinExistence type="predicted"/>
<organism evidence="8 9">
    <name type="scientific">Lacticaseibacillus camelliae DSM 22697 = JCM 13995</name>
    <dbReference type="NCBI Taxonomy" id="1423730"/>
    <lineage>
        <taxon>Bacteria</taxon>
        <taxon>Bacillati</taxon>
        <taxon>Bacillota</taxon>
        <taxon>Bacilli</taxon>
        <taxon>Lactobacillales</taxon>
        <taxon>Lactobacillaceae</taxon>
        <taxon>Lacticaseibacillus</taxon>
    </lineage>
</organism>
<dbReference type="SUPFAM" id="SSF141523">
    <property type="entry name" value="L,D-transpeptidase catalytic domain-like"/>
    <property type="match status" value="1"/>
</dbReference>
<dbReference type="UniPathway" id="UPA00219"/>
<dbReference type="InterPro" id="IPR038063">
    <property type="entry name" value="Transpep_catalytic_dom"/>
</dbReference>
<evidence type="ECO:0000256" key="2">
    <source>
        <dbReference type="ARBA" id="ARBA00022679"/>
    </source>
</evidence>
<dbReference type="Pfam" id="PF12229">
    <property type="entry name" value="PG_binding_4"/>
    <property type="match status" value="2"/>
</dbReference>
<evidence type="ECO:0000256" key="6">
    <source>
        <dbReference type="PROSITE-ProRule" id="PRU01373"/>
    </source>
</evidence>
<evidence type="ECO:0000313" key="8">
    <source>
        <dbReference type="EMBL" id="KRN25287.1"/>
    </source>
</evidence>
<evidence type="ECO:0000256" key="5">
    <source>
        <dbReference type="ARBA" id="ARBA00023316"/>
    </source>
</evidence>
<keyword evidence="2" id="KW-0808">Transferase</keyword>
<dbReference type="PANTHER" id="PTHR30582">
    <property type="entry name" value="L,D-TRANSPEPTIDASE"/>
    <property type="match status" value="1"/>
</dbReference>
<reference evidence="8 9" key="1">
    <citation type="journal article" date="2015" name="Genome Announc.">
        <title>Expanding the biotechnology potential of lactobacilli through comparative genomics of 213 strains and associated genera.</title>
        <authorList>
            <person name="Sun Z."/>
            <person name="Harris H.M."/>
            <person name="McCann A."/>
            <person name="Guo C."/>
            <person name="Argimon S."/>
            <person name="Zhang W."/>
            <person name="Yang X."/>
            <person name="Jeffery I.B."/>
            <person name="Cooney J.C."/>
            <person name="Kagawa T.F."/>
            <person name="Liu W."/>
            <person name="Song Y."/>
            <person name="Salvetti E."/>
            <person name="Wrobel A."/>
            <person name="Rasinkangas P."/>
            <person name="Parkhill J."/>
            <person name="Rea M.C."/>
            <person name="O'Sullivan O."/>
            <person name="Ritari J."/>
            <person name="Douillard F.P."/>
            <person name="Paul Ross R."/>
            <person name="Yang R."/>
            <person name="Briner A.E."/>
            <person name="Felis G.E."/>
            <person name="de Vos W.M."/>
            <person name="Barrangou R."/>
            <person name="Klaenhammer T.R."/>
            <person name="Caufield P.W."/>
            <person name="Cui Y."/>
            <person name="Zhang H."/>
            <person name="O'Toole P.W."/>
        </authorList>
    </citation>
    <scope>NUCLEOTIDE SEQUENCE [LARGE SCALE GENOMIC DNA]</scope>
    <source>
        <strain evidence="8 9">DSM 22697</strain>
    </source>
</reference>
<feature type="domain" description="L,D-TPase catalytic" evidence="7">
    <location>
        <begin position="333"/>
        <end position="451"/>
    </location>
</feature>
<dbReference type="CDD" id="cd16913">
    <property type="entry name" value="YkuD_like"/>
    <property type="match status" value="1"/>
</dbReference>